<keyword evidence="3" id="KW-1185">Reference proteome</keyword>
<organism evidence="2 3">
    <name type="scientific">Heliorestis convoluta</name>
    <dbReference type="NCBI Taxonomy" id="356322"/>
    <lineage>
        <taxon>Bacteria</taxon>
        <taxon>Bacillati</taxon>
        <taxon>Bacillota</taxon>
        <taxon>Clostridia</taxon>
        <taxon>Eubacteriales</taxon>
        <taxon>Heliobacteriaceae</taxon>
        <taxon>Heliorestis</taxon>
    </lineage>
</organism>
<proteinExistence type="predicted"/>
<feature type="transmembrane region" description="Helical" evidence="1">
    <location>
        <begin position="208"/>
        <end position="227"/>
    </location>
</feature>
<accession>A0A5Q2N0C5</accession>
<dbReference type="AlphaFoldDB" id="A0A5Q2N0C5"/>
<keyword evidence="1" id="KW-0812">Transmembrane</keyword>
<name>A0A5Q2N0C5_9FIRM</name>
<dbReference type="OrthoDB" id="2080267at2"/>
<keyword evidence="1" id="KW-1133">Transmembrane helix</keyword>
<evidence type="ECO:0000256" key="1">
    <source>
        <dbReference type="SAM" id="Phobius"/>
    </source>
</evidence>
<gene>
    <name evidence="2" type="ORF">FTV88_1642</name>
</gene>
<dbReference type="KEGG" id="hcv:FTV88_1642"/>
<dbReference type="RefSeq" id="WP_153725054.1">
    <property type="nucleotide sequence ID" value="NZ_CP045875.1"/>
</dbReference>
<dbReference type="EMBL" id="CP045875">
    <property type="protein sequence ID" value="QGG47741.1"/>
    <property type="molecule type" value="Genomic_DNA"/>
</dbReference>
<keyword evidence="1" id="KW-0472">Membrane</keyword>
<evidence type="ECO:0000313" key="2">
    <source>
        <dbReference type="EMBL" id="QGG47741.1"/>
    </source>
</evidence>
<protein>
    <submittedName>
        <fullName evidence="2">Uncharacterized protein</fullName>
    </submittedName>
</protein>
<dbReference type="Gene3D" id="2.60.120.380">
    <property type="match status" value="1"/>
</dbReference>
<dbReference type="Proteomes" id="UP000366051">
    <property type="component" value="Chromosome"/>
</dbReference>
<reference evidence="3" key="1">
    <citation type="submission" date="2019-11" db="EMBL/GenBank/DDBJ databases">
        <title>Genome sequence of Heliorestis convoluta strain HH, an alkaliphilic and minimalistic phototrophic bacterium from a soda lake in Egypt.</title>
        <authorList>
            <person name="Dewey E.D."/>
            <person name="Stokes L.M."/>
            <person name="Burchell B.M."/>
            <person name="Shaffer K.N."/>
            <person name="Huntington A.M."/>
            <person name="Baker J.M."/>
            <person name="Nadendla S."/>
            <person name="Giglio M.G."/>
            <person name="Touchman J.W."/>
            <person name="Blankenship R.E."/>
            <person name="Madigan M.T."/>
            <person name="Sattley W.M."/>
        </authorList>
    </citation>
    <scope>NUCLEOTIDE SEQUENCE [LARGE SCALE GENOMIC DNA]</scope>
    <source>
        <strain evidence="3">HH</strain>
    </source>
</reference>
<evidence type="ECO:0000313" key="3">
    <source>
        <dbReference type="Proteomes" id="UP000366051"/>
    </source>
</evidence>
<sequence>MSFLLKKMLLLLSIALVIVTFPQKSYGEEQIVFSGSQANAFDRAMEIEDLSKRTLIYGNFSVKGQRDFFQVKAQKGETVNIEMAIPQVDALNTFRPSFFLVGPDLPTYDELPFFLPLSSDYGAYKVMPSEQEKDYLDPMTGNLYWITQAFQYPITTTGDYYIIVYDEKKQEGKYLLKIGQKEEKYFYQALLQPINFLAFRSWYNPLQVLIPLALIAMAGLIFIINIIKRKH</sequence>